<keyword evidence="2" id="KW-1185">Reference proteome</keyword>
<dbReference type="EMBL" id="CP001836">
    <property type="protein sequence ID" value="ACZ78796.1"/>
    <property type="molecule type" value="Genomic_DNA"/>
</dbReference>
<proteinExistence type="predicted"/>
<gene>
    <name evidence="1" type="ordered locus">Dd586_3967</name>
</gene>
<reference evidence="1" key="1">
    <citation type="submission" date="2009-12" db="EMBL/GenBank/DDBJ databases">
        <title>Complete sequence of Dickeya dadantii Ech586.</title>
        <authorList>
            <consortium name="US DOE Joint Genome Institute"/>
            <person name="Lucas S."/>
            <person name="Copeland A."/>
            <person name="Lapidus A."/>
            <person name="Glavina del Rio T."/>
            <person name="Tice H."/>
            <person name="Bruce D."/>
            <person name="Goodwin L."/>
            <person name="Pitluck S."/>
            <person name="Munk A.C."/>
            <person name="Brettin T."/>
            <person name="Detter J.C."/>
            <person name="Han C."/>
            <person name="Tapia R."/>
            <person name="Larimer F."/>
            <person name="Land M."/>
            <person name="Hauser L."/>
            <person name="Kyrpides N."/>
            <person name="Mikhailova N."/>
            <person name="Balakrishnan V."/>
            <person name="Glasner J."/>
            <person name="Perna N.T."/>
        </authorList>
    </citation>
    <scope>NUCLEOTIDE SEQUENCE [LARGE SCALE GENOMIC DNA]</scope>
    <source>
        <strain evidence="1">Ech586</strain>
    </source>
</reference>
<accession>D2BYY9</accession>
<evidence type="ECO:0000313" key="1">
    <source>
        <dbReference type="EMBL" id="ACZ78796.1"/>
    </source>
</evidence>
<organism evidence="1 2">
    <name type="scientific">Dickeya zeae (strain Ech586)</name>
    <name type="common">Dickeya dadantii (strain Ech586)</name>
    <dbReference type="NCBI Taxonomy" id="590409"/>
    <lineage>
        <taxon>Bacteria</taxon>
        <taxon>Pseudomonadati</taxon>
        <taxon>Pseudomonadota</taxon>
        <taxon>Gammaproteobacteria</taxon>
        <taxon>Enterobacterales</taxon>
        <taxon>Pectobacteriaceae</taxon>
        <taxon>Dickeya</taxon>
        <taxon>Dickeya parazeae</taxon>
    </lineage>
</organism>
<dbReference type="KEGG" id="ddc:Dd586_3967"/>
<name>D2BYY9_DICZ5</name>
<dbReference type="Proteomes" id="UP000001446">
    <property type="component" value="Chromosome"/>
</dbReference>
<protein>
    <submittedName>
        <fullName evidence="1">Uncharacterized protein</fullName>
    </submittedName>
</protein>
<sequence>MATAMMDFPQKIWSRLCLDSQALKINTPNMTGVKRGLDKSQIAGVMLDIVR</sequence>
<dbReference type="AlphaFoldDB" id="D2BYY9"/>
<dbReference type="HOGENOM" id="CLU_3098226_0_0_6"/>
<evidence type="ECO:0000313" key="2">
    <source>
        <dbReference type="Proteomes" id="UP000001446"/>
    </source>
</evidence>